<dbReference type="Pfam" id="PF04542">
    <property type="entry name" value="Sigma70_r2"/>
    <property type="match status" value="1"/>
</dbReference>
<dbReference type="InterPro" id="IPR014284">
    <property type="entry name" value="RNA_pol_sigma-70_dom"/>
</dbReference>
<dbReference type="CDD" id="cd06171">
    <property type="entry name" value="Sigma70_r4"/>
    <property type="match status" value="1"/>
</dbReference>
<dbReference type="SUPFAM" id="SSF88946">
    <property type="entry name" value="Sigma2 domain of RNA polymerase sigma factors"/>
    <property type="match status" value="1"/>
</dbReference>
<keyword evidence="2" id="KW-0805">Transcription regulation</keyword>
<dbReference type="InterPro" id="IPR009042">
    <property type="entry name" value="RNA_pol_sigma70_r1_2"/>
</dbReference>
<keyword evidence="3" id="KW-0731">Sigma factor</keyword>
<dbReference type="PANTHER" id="PTHR30603">
    <property type="entry name" value="RNA POLYMERASE SIGMA FACTOR RPO"/>
    <property type="match status" value="1"/>
</dbReference>
<dbReference type="InterPro" id="IPR007630">
    <property type="entry name" value="RNA_pol_sigma70_r4"/>
</dbReference>
<evidence type="ECO:0000313" key="9">
    <source>
        <dbReference type="EMBL" id="VAX28763.1"/>
    </source>
</evidence>
<dbReference type="Gene3D" id="1.10.601.10">
    <property type="entry name" value="RNA Polymerase Primary Sigma Factor"/>
    <property type="match status" value="1"/>
</dbReference>
<dbReference type="SUPFAM" id="SSF88659">
    <property type="entry name" value="Sigma3 and sigma4 domains of RNA polymerase sigma factors"/>
    <property type="match status" value="2"/>
</dbReference>
<feature type="domain" description="RNA polymerase sigma-70" evidence="8">
    <location>
        <begin position="284"/>
        <end position="310"/>
    </location>
</feature>
<dbReference type="GO" id="GO:0016987">
    <property type="term" value="F:sigma factor activity"/>
    <property type="evidence" value="ECO:0007669"/>
    <property type="project" value="UniProtKB-KW"/>
</dbReference>
<evidence type="ECO:0000256" key="6">
    <source>
        <dbReference type="SAM" id="MobiDB-lite"/>
    </source>
</evidence>
<accession>A0A3B1CW84</accession>
<dbReference type="InterPro" id="IPR000943">
    <property type="entry name" value="RNA_pol_sigma70"/>
</dbReference>
<feature type="compositionally biased region" description="Low complexity" evidence="6">
    <location>
        <begin position="16"/>
        <end position="26"/>
    </location>
</feature>
<dbReference type="FunFam" id="1.10.601.10:FF:000001">
    <property type="entry name" value="RNA polymerase sigma factor SigA"/>
    <property type="match status" value="1"/>
</dbReference>
<dbReference type="NCBIfam" id="TIGR02937">
    <property type="entry name" value="sigma70-ECF"/>
    <property type="match status" value="1"/>
</dbReference>
<dbReference type="Pfam" id="PF04539">
    <property type="entry name" value="Sigma70_r3"/>
    <property type="match status" value="1"/>
</dbReference>
<reference evidence="9" key="1">
    <citation type="submission" date="2018-06" db="EMBL/GenBank/DDBJ databases">
        <authorList>
            <person name="Zhirakovskaya E."/>
        </authorList>
    </citation>
    <scope>NUCLEOTIDE SEQUENCE</scope>
</reference>
<dbReference type="GO" id="GO:0003677">
    <property type="term" value="F:DNA binding"/>
    <property type="evidence" value="ECO:0007669"/>
    <property type="project" value="UniProtKB-KW"/>
</dbReference>
<dbReference type="Pfam" id="PF04545">
    <property type="entry name" value="Sigma70_r4"/>
    <property type="match status" value="1"/>
</dbReference>
<dbReference type="PROSITE" id="PS00716">
    <property type="entry name" value="SIGMA70_2"/>
    <property type="match status" value="1"/>
</dbReference>
<dbReference type="EMBL" id="UOGF01000042">
    <property type="protein sequence ID" value="VAX28763.1"/>
    <property type="molecule type" value="Genomic_DNA"/>
</dbReference>
<dbReference type="InterPro" id="IPR013324">
    <property type="entry name" value="RNA_pol_sigma_r3/r4-like"/>
</dbReference>
<dbReference type="GO" id="GO:0006352">
    <property type="term" value="P:DNA-templated transcription initiation"/>
    <property type="evidence" value="ECO:0007669"/>
    <property type="project" value="InterPro"/>
</dbReference>
<protein>
    <submittedName>
        <fullName evidence="9">RNA polymerase sigma factor RpoS</fullName>
    </submittedName>
</protein>
<dbReference type="InterPro" id="IPR013325">
    <property type="entry name" value="RNA_pol_sigma_r2"/>
</dbReference>
<organism evidence="9">
    <name type="scientific">hydrothermal vent metagenome</name>
    <dbReference type="NCBI Taxonomy" id="652676"/>
    <lineage>
        <taxon>unclassified sequences</taxon>
        <taxon>metagenomes</taxon>
        <taxon>ecological metagenomes</taxon>
    </lineage>
</organism>
<evidence type="ECO:0000256" key="2">
    <source>
        <dbReference type="ARBA" id="ARBA00023015"/>
    </source>
</evidence>
<keyword evidence="5" id="KW-0804">Transcription</keyword>
<dbReference type="Pfam" id="PF00140">
    <property type="entry name" value="Sigma70_r1_2"/>
    <property type="match status" value="1"/>
</dbReference>
<feature type="compositionally biased region" description="Acidic residues" evidence="6">
    <location>
        <begin position="1"/>
        <end position="15"/>
    </location>
</feature>
<dbReference type="PRINTS" id="PR00046">
    <property type="entry name" value="SIGMA70FCT"/>
</dbReference>
<sequence length="325" mass="37110">MDSEWVQENGLEEESAGGSSTTSEETFPNLDSENTQEEPSPETKEQQEQPSGDAVKSYLRNIRRSKLLTFKDEVELAKRILKGDESARQRMIESNLRLVVSIGKRYLNRGLPFSDIIEEGNIGLIKAVEKYNHEKGFRFSTYASWWIRQSIERAIINQGKLIRLPVHVVERVNNYLGHLDDLVQELGREPEVIEISKKMKMKEKDIDGIQRLMRKTYSLDSPIASGKTISLKDVIEDTNQVSPAARAEGVQRREGLTNWLALLNPNERKVIVLRFGLQGDEPNTLEQIGKVFGLTRERVRQIEAVALRKLRNIISEKSIKADEIL</sequence>
<feature type="region of interest" description="Disordered" evidence="6">
    <location>
        <begin position="1"/>
        <end position="54"/>
    </location>
</feature>
<dbReference type="PANTHER" id="PTHR30603:SF60">
    <property type="entry name" value="RNA POLYMERASE SIGMA FACTOR RPOD"/>
    <property type="match status" value="1"/>
</dbReference>
<evidence type="ECO:0000256" key="3">
    <source>
        <dbReference type="ARBA" id="ARBA00023082"/>
    </source>
</evidence>
<dbReference type="InterPro" id="IPR036388">
    <property type="entry name" value="WH-like_DNA-bd_sf"/>
</dbReference>
<evidence type="ECO:0000256" key="4">
    <source>
        <dbReference type="ARBA" id="ARBA00023125"/>
    </source>
</evidence>
<evidence type="ECO:0000259" key="8">
    <source>
        <dbReference type="PROSITE" id="PS00716"/>
    </source>
</evidence>
<evidence type="ECO:0000256" key="1">
    <source>
        <dbReference type="ARBA" id="ARBA00007788"/>
    </source>
</evidence>
<evidence type="ECO:0000256" key="5">
    <source>
        <dbReference type="ARBA" id="ARBA00023163"/>
    </source>
</evidence>
<dbReference type="PROSITE" id="PS00715">
    <property type="entry name" value="SIGMA70_1"/>
    <property type="match status" value="1"/>
</dbReference>
<dbReference type="InterPro" id="IPR050239">
    <property type="entry name" value="Sigma-70_RNA_pol_init_factors"/>
</dbReference>
<comment type="similarity">
    <text evidence="1">Belongs to the sigma-70 factor family.</text>
</comment>
<keyword evidence="4" id="KW-0238">DNA-binding</keyword>
<proteinExistence type="inferred from homology"/>
<name>A0A3B1CW84_9ZZZZ</name>
<dbReference type="Gene3D" id="1.10.10.10">
    <property type="entry name" value="Winged helix-like DNA-binding domain superfamily/Winged helix DNA-binding domain"/>
    <property type="match status" value="2"/>
</dbReference>
<evidence type="ECO:0000259" key="7">
    <source>
        <dbReference type="PROSITE" id="PS00715"/>
    </source>
</evidence>
<feature type="domain" description="RNA polymerase sigma-70" evidence="7">
    <location>
        <begin position="115"/>
        <end position="128"/>
    </location>
</feature>
<gene>
    <name evidence="9" type="ORF">MNBD_NITROSPIRAE01-623</name>
</gene>
<dbReference type="InterPro" id="IPR007624">
    <property type="entry name" value="RNA_pol_sigma70_r3"/>
</dbReference>
<dbReference type="AlphaFoldDB" id="A0A3B1CW84"/>
<dbReference type="InterPro" id="IPR007627">
    <property type="entry name" value="RNA_pol_sigma70_r2"/>
</dbReference>